<organism evidence="4 5">
    <name type="scientific">Carboxylicivirga marina</name>
    <dbReference type="NCBI Taxonomy" id="2800988"/>
    <lineage>
        <taxon>Bacteria</taxon>
        <taxon>Pseudomonadati</taxon>
        <taxon>Bacteroidota</taxon>
        <taxon>Bacteroidia</taxon>
        <taxon>Marinilabiliales</taxon>
        <taxon>Marinilabiliaceae</taxon>
        <taxon>Carboxylicivirga</taxon>
    </lineage>
</organism>
<sequence length="393" mass="44376">MIKFKLIISIILFSIAIHNVVGQEAEKDSTDTKKKEKKNLRFSIIGGPGYTPDFGALLGGSALFTFSTDTSDKDLKRSVVPTGFAFLFEGGVTIINRPQLFFNHDRFRIFGQIIYKNTLDNYYGVGYETAKNTVRSDSTTQFRNNALQFNPIFLFRLKESDFFIGPLIDITSDEMKEVSKGVADDPLYIEQGGSSNRLYLLNVGLGIDLSYDTRDVPANAYSGLLFDFKFTHYADFFGGDLNYSNISLEYRQFTTLDWIGKRKSLGWMVQSKNSFGDVALTRMPFVGSPFDLRGYYLGQYRDHSVHLAMAEYRNMFNSKREDLLGKLINRLGFATWAGVGVMGPDAVNMEGVLPNFGAGLRIEVQPRMNFRIDVGNNPINNNTLVYFNMTEAF</sequence>
<dbReference type="Proteomes" id="UP000605676">
    <property type="component" value="Unassembled WGS sequence"/>
</dbReference>
<dbReference type="Pfam" id="PF01103">
    <property type="entry name" value="Omp85"/>
    <property type="match status" value="1"/>
</dbReference>
<protein>
    <submittedName>
        <fullName evidence="4">BamA/TamA family outer membrane protein</fullName>
    </submittedName>
</protein>
<evidence type="ECO:0000313" key="4">
    <source>
        <dbReference type="EMBL" id="MBK3519859.1"/>
    </source>
</evidence>
<keyword evidence="5" id="KW-1185">Reference proteome</keyword>
<evidence type="ECO:0000256" key="2">
    <source>
        <dbReference type="ARBA" id="ARBA00023136"/>
    </source>
</evidence>
<evidence type="ECO:0000256" key="1">
    <source>
        <dbReference type="ARBA" id="ARBA00004370"/>
    </source>
</evidence>
<evidence type="ECO:0000313" key="5">
    <source>
        <dbReference type="Proteomes" id="UP000605676"/>
    </source>
</evidence>
<dbReference type="RefSeq" id="WP_200467078.1">
    <property type="nucleotide sequence ID" value="NZ_JAENRR010000098.1"/>
</dbReference>
<dbReference type="EMBL" id="JAENRR010000098">
    <property type="protein sequence ID" value="MBK3519859.1"/>
    <property type="molecule type" value="Genomic_DNA"/>
</dbReference>
<dbReference type="Gene3D" id="2.40.160.50">
    <property type="entry name" value="membrane protein fhac: a member of the omp85/tpsb transporter family"/>
    <property type="match status" value="1"/>
</dbReference>
<keyword evidence="2" id="KW-0472">Membrane</keyword>
<evidence type="ECO:0000259" key="3">
    <source>
        <dbReference type="Pfam" id="PF01103"/>
    </source>
</evidence>
<gene>
    <name evidence="4" type="ORF">JIV24_21140</name>
</gene>
<dbReference type="InterPro" id="IPR000184">
    <property type="entry name" value="Bac_surfAg_D15"/>
</dbReference>
<proteinExistence type="predicted"/>
<comment type="caution">
    <text evidence="4">The sequence shown here is derived from an EMBL/GenBank/DDBJ whole genome shotgun (WGS) entry which is preliminary data.</text>
</comment>
<feature type="domain" description="Bacterial surface antigen (D15)" evidence="3">
    <location>
        <begin position="109"/>
        <end position="302"/>
    </location>
</feature>
<comment type="subcellular location">
    <subcellularLocation>
        <location evidence="1">Membrane</location>
    </subcellularLocation>
</comment>
<reference evidence="4 5" key="1">
    <citation type="submission" date="2021-01" db="EMBL/GenBank/DDBJ databases">
        <title>Carboxyliciviraga sp.nov., isolated from coastal sediments.</title>
        <authorList>
            <person name="Lu D."/>
            <person name="Zhang T."/>
        </authorList>
    </citation>
    <scope>NUCLEOTIDE SEQUENCE [LARGE SCALE GENOMIC DNA]</scope>
    <source>
        <strain evidence="4 5">N1Y132</strain>
    </source>
</reference>
<accession>A0ABS1HRR0</accession>
<name>A0ABS1HRR0_9BACT</name>